<dbReference type="Pfam" id="PF16035">
    <property type="entry name" value="Chalcone_2"/>
    <property type="match status" value="2"/>
</dbReference>
<keyword evidence="3" id="KW-1185">Reference proteome</keyword>
<dbReference type="InterPro" id="IPR016087">
    <property type="entry name" value="Chalcone_isomerase"/>
</dbReference>
<feature type="domain" description="Chalcone isomerase" evidence="1">
    <location>
        <begin position="149"/>
        <end position="278"/>
    </location>
</feature>
<dbReference type="InterPro" id="IPR036298">
    <property type="entry name" value="Chalcone_isomerase_sf"/>
</dbReference>
<proteinExistence type="predicted"/>
<evidence type="ECO:0000313" key="2">
    <source>
        <dbReference type="EMBL" id="KIN96660.1"/>
    </source>
</evidence>
<dbReference type="STRING" id="870435.A0A0C3NM01"/>
<sequence length="287" mass="31713">MSHFVKSLASLRVWSTRISAHATTRQLTTASASHIPRSRVLKLNPVVLWGAASVLGVAYALHQTNKVHLEAPQAVQQQLDEEIEIDPGTSIAFPKTLQIPSKFPLPKFSLVGVGTRTVSFIGIKVYSVGFYADLNDPKLNVPLAATPEEKIEHIIRNTACVIRIVPTRNTSYTHLRDGFVRALTGRIQLEKSRGTLTPEIEFAIQSPLRKLKTLFPNAALTKGTPLDILITAPTGDQKQPRRLVFRDLGSIESDWVSEQFLLTYFEGNGISPPLKKATAERLKSFGK</sequence>
<dbReference type="AlphaFoldDB" id="A0A0C3NM01"/>
<dbReference type="HOGENOM" id="CLU_038840_2_0_1"/>
<dbReference type="GO" id="GO:0016872">
    <property type="term" value="F:intramolecular lyase activity"/>
    <property type="evidence" value="ECO:0007669"/>
    <property type="project" value="InterPro"/>
</dbReference>
<dbReference type="PANTHER" id="PTHR47284:SF3">
    <property type="entry name" value="FATTY-ACID-BINDING PROTEIN 2"/>
    <property type="match status" value="1"/>
</dbReference>
<dbReference type="SUPFAM" id="SSF54626">
    <property type="entry name" value="Chalcone isomerase"/>
    <property type="match status" value="1"/>
</dbReference>
<dbReference type="EMBL" id="KN832043">
    <property type="protein sequence ID" value="KIN96660.1"/>
    <property type="molecule type" value="Genomic_DNA"/>
</dbReference>
<name>A0A0C3NM01_PISTI</name>
<gene>
    <name evidence="2" type="ORF">M404DRAFT_1006688</name>
</gene>
<accession>A0A0C3NM01</accession>
<organism evidence="2 3">
    <name type="scientific">Pisolithus tinctorius Marx 270</name>
    <dbReference type="NCBI Taxonomy" id="870435"/>
    <lineage>
        <taxon>Eukaryota</taxon>
        <taxon>Fungi</taxon>
        <taxon>Dikarya</taxon>
        <taxon>Basidiomycota</taxon>
        <taxon>Agaricomycotina</taxon>
        <taxon>Agaricomycetes</taxon>
        <taxon>Agaricomycetidae</taxon>
        <taxon>Boletales</taxon>
        <taxon>Sclerodermatineae</taxon>
        <taxon>Pisolithaceae</taxon>
        <taxon>Pisolithus</taxon>
    </lineage>
</organism>
<reference evidence="2 3" key="1">
    <citation type="submission" date="2014-04" db="EMBL/GenBank/DDBJ databases">
        <authorList>
            <consortium name="DOE Joint Genome Institute"/>
            <person name="Kuo A."/>
            <person name="Kohler A."/>
            <person name="Costa M.D."/>
            <person name="Nagy L.G."/>
            <person name="Floudas D."/>
            <person name="Copeland A."/>
            <person name="Barry K.W."/>
            <person name="Cichocki N."/>
            <person name="Veneault-Fourrey C."/>
            <person name="LaButti K."/>
            <person name="Lindquist E.A."/>
            <person name="Lipzen A."/>
            <person name="Lundell T."/>
            <person name="Morin E."/>
            <person name="Murat C."/>
            <person name="Sun H."/>
            <person name="Tunlid A."/>
            <person name="Henrissat B."/>
            <person name="Grigoriev I.V."/>
            <person name="Hibbett D.S."/>
            <person name="Martin F."/>
            <person name="Nordberg H.P."/>
            <person name="Cantor M.N."/>
            <person name="Hua S.X."/>
        </authorList>
    </citation>
    <scope>NUCLEOTIDE SEQUENCE [LARGE SCALE GENOMIC DNA]</scope>
    <source>
        <strain evidence="2 3">Marx 270</strain>
    </source>
</reference>
<dbReference type="Gene3D" id="3.50.70.10">
    <property type="match status" value="1"/>
</dbReference>
<dbReference type="Proteomes" id="UP000054217">
    <property type="component" value="Unassembled WGS sequence"/>
</dbReference>
<evidence type="ECO:0000313" key="3">
    <source>
        <dbReference type="Proteomes" id="UP000054217"/>
    </source>
</evidence>
<reference evidence="3" key="2">
    <citation type="submission" date="2015-01" db="EMBL/GenBank/DDBJ databases">
        <title>Evolutionary Origins and Diversification of the Mycorrhizal Mutualists.</title>
        <authorList>
            <consortium name="DOE Joint Genome Institute"/>
            <consortium name="Mycorrhizal Genomics Consortium"/>
            <person name="Kohler A."/>
            <person name="Kuo A."/>
            <person name="Nagy L.G."/>
            <person name="Floudas D."/>
            <person name="Copeland A."/>
            <person name="Barry K.W."/>
            <person name="Cichocki N."/>
            <person name="Veneault-Fourrey C."/>
            <person name="LaButti K."/>
            <person name="Lindquist E.A."/>
            <person name="Lipzen A."/>
            <person name="Lundell T."/>
            <person name="Morin E."/>
            <person name="Murat C."/>
            <person name="Riley R."/>
            <person name="Ohm R."/>
            <person name="Sun H."/>
            <person name="Tunlid A."/>
            <person name="Henrissat B."/>
            <person name="Grigoriev I.V."/>
            <person name="Hibbett D.S."/>
            <person name="Martin F."/>
        </authorList>
    </citation>
    <scope>NUCLEOTIDE SEQUENCE [LARGE SCALE GENOMIC DNA]</scope>
    <source>
        <strain evidence="3">Marx 270</strain>
    </source>
</reference>
<evidence type="ECO:0000259" key="1">
    <source>
        <dbReference type="Pfam" id="PF16035"/>
    </source>
</evidence>
<dbReference type="PANTHER" id="PTHR47284">
    <property type="entry name" value="FATTY-ACID-BINDING PROTEIN 2"/>
    <property type="match status" value="1"/>
</dbReference>
<dbReference type="OrthoDB" id="18193at2759"/>
<protein>
    <recommendedName>
        <fullName evidence="1">Chalcone isomerase domain-containing protein</fullName>
    </recommendedName>
</protein>
<dbReference type="InterPro" id="IPR016088">
    <property type="entry name" value="Chalcone_isomerase_3-sand"/>
</dbReference>
<feature type="domain" description="Chalcone isomerase" evidence="1">
    <location>
        <begin position="107"/>
        <end position="138"/>
    </location>
</feature>
<dbReference type="InParanoid" id="A0A0C3NM01"/>